<keyword evidence="13" id="KW-1185">Reference proteome</keyword>
<evidence type="ECO:0000256" key="5">
    <source>
        <dbReference type="ARBA" id="ARBA00022519"/>
    </source>
</evidence>
<comment type="subcellular location">
    <subcellularLocation>
        <location evidence="1">Cell membrane</location>
        <topology evidence="1">Multi-pass membrane protein</topology>
    </subcellularLocation>
</comment>
<keyword evidence="8 11" id="KW-0472">Membrane</keyword>
<feature type="transmembrane region" description="Helical" evidence="11">
    <location>
        <begin position="164"/>
        <end position="185"/>
    </location>
</feature>
<evidence type="ECO:0000256" key="8">
    <source>
        <dbReference type="ARBA" id="ARBA00023136"/>
    </source>
</evidence>
<feature type="transmembrane region" description="Helical" evidence="11">
    <location>
        <begin position="125"/>
        <end position="144"/>
    </location>
</feature>
<dbReference type="Pfam" id="PF02653">
    <property type="entry name" value="BPD_transp_2"/>
    <property type="match status" value="1"/>
</dbReference>
<evidence type="ECO:0000256" key="6">
    <source>
        <dbReference type="ARBA" id="ARBA00022692"/>
    </source>
</evidence>
<evidence type="ECO:0000256" key="10">
    <source>
        <dbReference type="ARBA" id="ARBA00039381"/>
    </source>
</evidence>
<dbReference type="GO" id="GO:0022857">
    <property type="term" value="F:transmembrane transporter activity"/>
    <property type="evidence" value="ECO:0007669"/>
    <property type="project" value="InterPro"/>
</dbReference>
<dbReference type="PANTHER" id="PTHR32196:SF71">
    <property type="entry name" value="AUTOINDUCER 2 IMPORT SYSTEM PERMEASE PROTEIN LSRD"/>
    <property type="match status" value="1"/>
</dbReference>
<dbReference type="EMBL" id="LPWH01000112">
    <property type="protein sequence ID" value="POQ99037.1"/>
    <property type="molecule type" value="Genomic_DNA"/>
</dbReference>
<keyword evidence="4" id="KW-1003">Cell membrane</keyword>
<keyword evidence="3" id="KW-0813">Transport</keyword>
<evidence type="ECO:0000313" key="12">
    <source>
        <dbReference type="EMBL" id="POQ99037.1"/>
    </source>
</evidence>
<dbReference type="CDD" id="cd06579">
    <property type="entry name" value="TM_PBP1_transp_AraH_like"/>
    <property type="match status" value="1"/>
</dbReference>
<feature type="transmembrane region" description="Helical" evidence="11">
    <location>
        <begin position="95"/>
        <end position="118"/>
    </location>
</feature>
<keyword evidence="6 11" id="KW-0812">Transmembrane</keyword>
<keyword evidence="5" id="KW-0997">Cell inner membrane</keyword>
<evidence type="ECO:0000256" key="2">
    <source>
        <dbReference type="ARBA" id="ARBA00011262"/>
    </source>
</evidence>
<organism evidence="12 13">
    <name type="scientific">Alkalispirochaeta sphaeroplastigenens</name>
    <dbReference type="NCBI Taxonomy" id="1187066"/>
    <lineage>
        <taxon>Bacteria</taxon>
        <taxon>Pseudomonadati</taxon>
        <taxon>Spirochaetota</taxon>
        <taxon>Spirochaetia</taxon>
        <taxon>Spirochaetales</taxon>
        <taxon>Spirochaetaceae</taxon>
        <taxon>Alkalispirochaeta</taxon>
    </lineage>
</organism>
<evidence type="ECO:0000256" key="9">
    <source>
        <dbReference type="ARBA" id="ARBA00025439"/>
    </source>
</evidence>
<feature type="transmembrane region" description="Helical" evidence="11">
    <location>
        <begin position="296"/>
        <end position="316"/>
    </location>
</feature>
<dbReference type="Proteomes" id="UP000237350">
    <property type="component" value="Unassembled WGS sequence"/>
</dbReference>
<sequence>MSTTRPWSWKDFFLQWEWMLVAVLSLVIVVNSLISPFFLNWHTFIRTPASFLDKAFIVFPMMFVIILGKIDISVGSTVALSAVIMAVSYNAGLPMGLAILLCLGVGAAAGAINGFLLVAFRELSFVIVTLSTMIIYRGIAYIILGNRASGGFPEGFSLLAWGSLGGVPIILIAFVIAAVSFGLVLHKTVFGRSLFAMGHNARACRHSGINTDLILWTVFTLNGLMAAVTAIFLTSRMGSTRPNVAMGYELEVIAMVALGGVSTSGGVGRIGGPVLAIFIVGFLGYGMGLANLQAPIVLVVIGTLLIVSVLAHKIRFQGFKLFRARSTAATAGEKNQEV</sequence>
<evidence type="ECO:0000256" key="4">
    <source>
        <dbReference type="ARBA" id="ARBA00022475"/>
    </source>
</evidence>
<comment type="caution">
    <text evidence="12">The sequence shown here is derived from an EMBL/GenBank/DDBJ whole genome shotgun (WGS) entry which is preliminary data.</text>
</comment>
<keyword evidence="7 11" id="KW-1133">Transmembrane helix</keyword>
<feature type="transmembrane region" description="Helical" evidence="11">
    <location>
        <begin position="213"/>
        <end position="233"/>
    </location>
</feature>
<evidence type="ECO:0000313" key="13">
    <source>
        <dbReference type="Proteomes" id="UP000237350"/>
    </source>
</evidence>
<dbReference type="InterPro" id="IPR001851">
    <property type="entry name" value="ABC_transp_permease"/>
</dbReference>
<feature type="transmembrane region" description="Helical" evidence="11">
    <location>
        <begin position="20"/>
        <end position="44"/>
    </location>
</feature>
<feature type="transmembrane region" description="Helical" evidence="11">
    <location>
        <begin position="270"/>
        <end position="290"/>
    </location>
</feature>
<feature type="transmembrane region" description="Helical" evidence="11">
    <location>
        <begin position="245"/>
        <end position="263"/>
    </location>
</feature>
<proteinExistence type="predicted"/>
<dbReference type="PANTHER" id="PTHR32196">
    <property type="entry name" value="ABC TRANSPORTER PERMEASE PROTEIN YPHD-RELATED-RELATED"/>
    <property type="match status" value="1"/>
</dbReference>
<dbReference type="AlphaFoldDB" id="A0A2S4JHL0"/>
<accession>A0A2S4JHL0</accession>
<reference evidence="13" key="1">
    <citation type="submission" date="2015-12" db="EMBL/GenBank/DDBJ databases">
        <authorList>
            <person name="Lodha T.D."/>
            <person name="Chintalapati S."/>
            <person name="Chintalapati V.R."/>
            <person name="Sravanthi T."/>
        </authorList>
    </citation>
    <scope>NUCLEOTIDE SEQUENCE [LARGE SCALE GENOMIC DNA]</scope>
    <source>
        <strain evidence="13">JC133</strain>
    </source>
</reference>
<protein>
    <recommendedName>
        <fullName evidence="10">Autoinducer 2 import system permease protein LsrD</fullName>
    </recommendedName>
</protein>
<dbReference type="GO" id="GO:0005886">
    <property type="term" value="C:plasma membrane"/>
    <property type="evidence" value="ECO:0007669"/>
    <property type="project" value="UniProtKB-SubCell"/>
</dbReference>
<evidence type="ECO:0000256" key="1">
    <source>
        <dbReference type="ARBA" id="ARBA00004651"/>
    </source>
</evidence>
<comment type="subunit">
    <text evidence="2">The complex is composed of two ATP-binding proteins (LsrA), two transmembrane proteins (LsrC and LsrD) and a solute-binding protein (LsrB).</text>
</comment>
<gene>
    <name evidence="12" type="ORF">AU468_11215</name>
</gene>
<name>A0A2S4JHL0_9SPIO</name>
<evidence type="ECO:0000256" key="7">
    <source>
        <dbReference type="ARBA" id="ARBA00022989"/>
    </source>
</evidence>
<comment type="function">
    <text evidence="9">Part of the ABC transporter complex LsrABCD involved in autoinducer 2 (AI-2) import. Probably responsible for the translocation of the substrate across the membrane.</text>
</comment>
<feature type="transmembrane region" description="Helical" evidence="11">
    <location>
        <begin position="56"/>
        <end position="89"/>
    </location>
</feature>
<evidence type="ECO:0000256" key="3">
    <source>
        <dbReference type="ARBA" id="ARBA00022448"/>
    </source>
</evidence>
<evidence type="ECO:0000256" key="11">
    <source>
        <dbReference type="SAM" id="Phobius"/>
    </source>
</evidence>